<dbReference type="GO" id="GO:0005762">
    <property type="term" value="C:mitochondrial large ribosomal subunit"/>
    <property type="evidence" value="ECO:0007669"/>
    <property type="project" value="TreeGrafter"/>
</dbReference>
<sequence>MAASIRVVLCFNTSECLTHLINCQPQCSKIFTRNASWTGFFKKSKGTEGQEIETRRMTPLDGPTTVSRLESLKKKTVSCSIRGYKPPHDVENKVLTTANVIIGKQVEPSYNLSDRLIKFQLLTKLMTELDHPIPNTELSTMNTLDDVVRFFSTPVHDSSTYEDMAKLNLPKNVHIQLEPIRFDPETDTFFDGKTAFPGRPTIVTSLKYSRKYKGHSGESRNARSLTNFEKEKQLQEDAEKMKFKIK</sequence>
<feature type="compositionally biased region" description="Basic and acidic residues" evidence="8">
    <location>
        <begin position="228"/>
        <end position="246"/>
    </location>
</feature>
<evidence type="ECO:0000256" key="2">
    <source>
        <dbReference type="ARBA" id="ARBA00008860"/>
    </source>
</evidence>
<dbReference type="PANTHER" id="PTHR31542">
    <property type="entry name" value="39A RIBOSOMAL PROTEIN L50, MITOCHONDRIAL"/>
    <property type="match status" value="1"/>
</dbReference>
<comment type="subcellular location">
    <subcellularLocation>
        <location evidence="1">Mitochondrion</location>
    </subcellularLocation>
</comment>
<keyword evidence="3" id="KW-0689">Ribosomal protein</keyword>
<reference evidence="9 10" key="1">
    <citation type="submission" date="2024-04" db="EMBL/GenBank/DDBJ databases">
        <authorList>
            <consortium name="Genoscope - CEA"/>
            <person name="William W."/>
        </authorList>
    </citation>
    <scope>NUCLEOTIDE SEQUENCE [LARGE SCALE GENOMIC DNA]</scope>
</reference>
<organism evidence="9 10">
    <name type="scientific">Lymnaea stagnalis</name>
    <name type="common">Great pond snail</name>
    <name type="synonym">Helix stagnalis</name>
    <dbReference type="NCBI Taxonomy" id="6523"/>
    <lineage>
        <taxon>Eukaryota</taxon>
        <taxon>Metazoa</taxon>
        <taxon>Spiralia</taxon>
        <taxon>Lophotrochozoa</taxon>
        <taxon>Mollusca</taxon>
        <taxon>Gastropoda</taxon>
        <taxon>Heterobranchia</taxon>
        <taxon>Euthyneura</taxon>
        <taxon>Panpulmonata</taxon>
        <taxon>Hygrophila</taxon>
        <taxon>Lymnaeoidea</taxon>
        <taxon>Lymnaeidae</taxon>
        <taxon>Lymnaea</taxon>
    </lineage>
</organism>
<keyword evidence="10" id="KW-1185">Reference proteome</keyword>
<name>A0AAV2HVQ3_LYMST</name>
<evidence type="ECO:0000313" key="10">
    <source>
        <dbReference type="Proteomes" id="UP001497497"/>
    </source>
</evidence>
<proteinExistence type="inferred from homology"/>
<feature type="region of interest" description="Disordered" evidence="8">
    <location>
        <begin position="213"/>
        <end position="246"/>
    </location>
</feature>
<evidence type="ECO:0000256" key="4">
    <source>
        <dbReference type="ARBA" id="ARBA00023128"/>
    </source>
</evidence>
<dbReference type="Proteomes" id="UP001497497">
    <property type="component" value="Unassembled WGS sequence"/>
</dbReference>
<evidence type="ECO:0000256" key="6">
    <source>
        <dbReference type="ARBA" id="ARBA00035183"/>
    </source>
</evidence>
<dbReference type="InterPro" id="IPR018305">
    <property type="entry name" value="Ribosomal_m50"/>
</dbReference>
<evidence type="ECO:0000256" key="5">
    <source>
        <dbReference type="ARBA" id="ARBA00023274"/>
    </source>
</evidence>
<dbReference type="PANTHER" id="PTHR31542:SF1">
    <property type="entry name" value="LARGE RIBOSOMAL SUBUNIT PROTEIN ML50"/>
    <property type="match status" value="1"/>
</dbReference>
<evidence type="ECO:0000256" key="8">
    <source>
        <dbReference type="SAM" id="MobiDB-lite"/>
    </source>
</evidence>
<comment type="caution">
    <text evidence="9">The sequence shown here is derived from an EMBL/GenBank/DDBJ whole genome shotgun (WGS) entry which is preliminary data.</text>
</comment>
<dbReference type="AlphaFoldDB" id="A0AAV2HVQ3"/>
<dbReference type="Pfam" id="PF10501">
    <property type="entry name" value="Ribosomal_L50"/>
    <property type="match status" value="1"/>
</dbReference>
<evidence type="ECO:0000256" key="1">
    <source>
        <dbReference type="ARBA" id="ARBA00004173"/>
    </source>
</evidence>
<evidence type="ECO:0000256" key="7">
    <source>
        <dbReference type="ARBA" id="ARBA00035398"/>
    </source>
</evidence>
<accession>A0AAV2HVQ3</accession>
<dbReference type="EMBL" id="CAXITT010000239">
    <property type="protein sequence ID" value="CAL1536786.1"/>
    <property type="molecule type" value="Genomic_DNA"/>
</dbReference>
<evidence type="ECO:0000256" key="3">
    <source>
        <dbReference type="ARBA" id="ARBA00022980"/>
    </source>
</evidence>
<protein>
    <recommendedName>
        <fullName evidence="6">Large ribosomal subunit protein mL50</fullName>
    </recommendedName>
    <alternativeName>
        <fullName evidence="7">39S ribosomal protein L50, mitochondrial</fullName>
    </alternativeName>
</protein>
<comment type="similarity">
    <text evidence="2">Belongs to the mitochondrion-specific ribosomal protein mL50 family.</text>
</comment>
<evidence type="ECO:0000313" key="9">
    <source>
        <dbReference type="EMBL" id="CAL1536786.1"/>
    </source>
</evidence>
<gene>
    <name evidence="9" type="ORF">GSLYS_00010699001</name>
</gene>
<keyword evidence="5" id="KW-0687">Ribonucleoprotein</keyword>
<keyword evidence="4" id="KW-0496">Mitochondrion</keyword>